<comment type="caution">
    <text evidence="5">The sequence shown here is derived from an EMBL/GenBank/DDBJ whole genome shotgun (WGS) entry which is preliminary data.</text>
</comment>
<evidence type="ECO:0000256" key="1">
    <source>
        <dbReference type="ARBA" id="ARBA00004340"/>
    </source>
</evidence>
<evidence type="ECO:0000259" key="4">
    <source>
        <dbReference type="Pfam" id="PF20147"/>
    </source>
</evidence>
<sequence length="408" mass="46830">MVEVTLNCLVVGEGSPFPVVIDAEKTVGILKKMIKDENKNTVTCDAKELELYRVDGLAQDEDEQFVYKGTTIDMTTCSLDFFGEDKAKMPPLSLISERFNAAEMNTRWKIHVLVVIPREMPPTGKRSIEELGEILDERLNKFFKDRDEKRSVYSLSEMNSEKKRRILQKMGLYVNVLELEEPRDTSIPGYPWIVEFPENQEVQRVQYMMTLLDKDVFSLLDIANDKTVLDTVDPRLPFRLNGTADVLLVKSKGKNLIPMAGLCIVIELKKNVEKHHINQAIGQLMCASIKAPLGCYPMSLLTDLNDVWHFCYFSDKSVLTQVTFEYPKNAIDFIKAAIVDQPERAIFPLSYFPVPFKKMRVDDFLLRPVDGHAAELMENYELMADELEPEFLMARRMEYAQHLVQSIP</sequence>
<feature type="domain" description="Crinkler effector protein N-terminal" evidence="4">
    <location>
        <begin position="4"/>
        <end position="115"/>
    </location>
</feature>
<organism evidence="5">
    <name type="scientific">Aphanomyces stellatus</name>
    <dbReference type="NCBI Taxonomy" id="120398"/>
    <lineage>
        <taxon>Eukaryota</taxon>
        <taxon>Sar</taxon>
        <taxon>Stramenopiles</taxon>
        <taxon>Oomycota</taxon>
        <taxon>Saprolegniomycetes</taxon>
        <taxon>Saprolegniales</taxon>
        <taxon>Verrucalvaceae</taxon>
        <taxon>Aphanomyces</taxon>
    </lineage>
</organism>
<reference evidence="5" key="1">
    <citation type="submission" date="2019-06" db="EMBL/GenBank/DDBJ databases">
        <title>Genomics analysis of Aphanomyces spp. identifies a new class of oomycete effector associated with host adaptation.</title>
        <authorList>
            <person name="Gaulin E."/>
        </authorList>
    </citation>
    <scope>NUCLEOTIDE SEQUENCE</scope>
    <source>
        <strain evidence="5">CBS 578.67</strain>
    </source>
</reference>
<dbReference type="Pfam" id="PF20147">
    <property type="entry name" value="Crinkler"/>
    <property type="match status" value="1"/>
</dbReference>
<comment type="subcellular location">
    <subcellularLocation>
        <location evidence="1">Host cell</location>
    </subcellularLocation>
    <subcellularLocation>
        <location evidence="2">Secreted</location>
    </subcellularLocation>
</comment>
<keyword evidence="3" id="KW-0964">Secreted</keyword>
<name>A0A6A4Y5T8_9STRA</name>
<dbReference type="InterPro" id="IPR045379">
    <property type="entry name" value="Crinkler_N"/>
</dbReference>
<proteinExistence type="predicted"/>
<dbReference type="OrthoDB" id="2427869at2759"/>
<evidence type="ECO:0000256" key="2">
    <source>
        <dbReference type="ARBA" id="ARBA00004613"/>
    </source>
</evidence>
<dbReference type="GO" id="GO:0043657">
    <property type="term" value="C:host cell"/>
    <property type="evidence" value="ECO:0007669"/>
    <property type="project" value="UniProtKB-SubCell"/>
</dbReference>
<dbReference type="GO" id="GO:0005576">
    <property type="term" value="C:extracellular region"/>
    <property type="evidence" value="ECO:0007669"/>
    <property type="project" value="UniProtKB-SubCell"/>
</dbReference>
<feature type="non-terminal residue" evidence="5">
    <location>
        <position position="408"/>
    </location>
</feature>
<accession>A0A6A4Y5T8</accession>
<dbReference type="EMBL" id="VJMH01006287">
    <property type="protein sequence ID" value="KAF0690913.1"/>
    <property type="molecule type" value="Genomic_DNA"/>
</dbReference>
<evidence type="ECO:0000256" key="3">
    <source>
        <dbReference type="ARBA" id="ARBA00022525"/>
    </source>
</evidence>
<gene>
    <name evidence="5" type="ORF">As57867_017688</name>
</gene>
<protein>
    <recommendedName>
        <fullName evidence="4">Crinkler effector protein N-terminal domain-containing protein</fullName>
    </recommendedName>
</protein>
<dbReference type="AlphaFoldDB" id="A0A6A4Y5T8"/>
<evidence type="ECO:0000313" key="5">
    <source>
        <dbReference type="EMBL" id="KAF0690913.1"/>
    </source>
</evidence>